<evidence type="ECO:0000256" key="9">
    <source>
        <dbReference type="SAM" id="Phobius"/>
    </source>
</evidence>
<evidence type="ECO:0000313" key="10">
    <source>
        <dbReference type="EMBL" id="GLQ36148.1"/>
    </source>
</evidence>
<gene>
    <name evidence="10" type="ORF">GCM10007939_24320</name>
</gene>
<dbReference type="PANTHER" id="PTHR30574">
    <property type="entry name" value="INNER MEMBRANE PROTEIN YEDE"/>
    <property type="match status" value="1"/>
</dbReference>
<keyword evidence="5 9" id="KW-0812">Transmembrane</keyword>
<comment type="subcellular location">
    <subcellularLocation>
        <location evidence="1">Cell inner membrane</location>
        <topology evidence="1">Multi-pass membrane protein</topology>
    </subcellularLocation>
</comment>
<evidence type="ECO:0000256" key="2">
    <source>
        <dbReference type="ARBA" id="ARBA00022448"/>
    </source>
</evidence>
<evidence type="ECO:0000256" key="4">
    <source>
        <dbReference type="ARBA" id="ARBA00022519"/>
    </source>
</evidence>
<feature type="transmembrane region" description="Helical" evidence="9">
    <location>
        <begin position="50"/>
        <end position="74"/>
    </location>
</feature>
<proteinExistence type="inferred from homology"/>
<dbReference type="InterPro" id="IPR007272">
    <property type="entry name" value="Sulf_transp_TsuA/YedE"/>
</dbReference>
<protein>
    <submittedName>
        <fullName evidence="10">Membrane protein</fullName>
    </submittedName>
</protein>
<evidence type="ECO:0000256" key="7">
    <source>
        <dbReference type="ARBA" id="ARBA00023136"/>
    </source>
</evidence>
<feature type="transmembrane region" description="Helical" evidence="9">
    <location>
        <begin position="122"/>
        <end position="141"/>
    </location>
</feature>
<sequence>METEFTPLLSAIGGCLIGLSAVALMYFHGRIFGATGILAGLLAPSSAQDFSWRVAVVAGMISGPIAVALVTGSLPDVDIPVSSNMLVLGGLIVGIGVTLGSGCTSGHGICGLARFSPRSLHATITFMIFTFISVYSVRHILGL</sequence>
<dbReference type="Proteomes" id="UP001156694">
    <property type="component" value="Unassembled WGS sequence"/>
</dbReference>
<comment type="similarity">
    <text evidence="8">Belongs to the TsuA/YedE (TC 9.B.102) family.</text>
</comment>
<evidence type="ECO:0000256" key="1">
    <source>
        <dbReference type="ARBA" id="ARBA00004429"/>
    </source>
</evidence>
<reference evidence="11" key="1">
    <citation type="journal article" date="2019" name="Int. J. Syst. Evol. Microbiol.">
        <title>The Global Catalogue of Microorganisms (GCM) 10K type strain sequencing project: providing services to taxonomists for standard genome sequencing and annotation.</title>
        <authorList>
            <consortium name="The Broad Institute Genomics Platform"/>
            <consortium name="The Broad Institute Genome Sequencing Center for Infectious Disease"/>
            <person name="Wu L."/>
            <person name="Ma J."/>
        </authorList>
    </citation>
    <scope>NUCLEOTIDE SEQUENCE [LARGE SCALE GENOMIC DNA]</scope>
    <source>
        <strain evidence="11">NBRC 110140</strain>
    </source>
</reference>
<evidence type="ECO:0000313" key="11">
    <source>
        <dbReference type="Proteomes" id="UP001156694"/>
    </source>
</evidence>
<keyword evidence="7 9" id="KW-0472">Membrane</keyword>
<organism evidence="10 11">
    <name type="scientific">Amylibacter marinus</name>
    <dbReference type="NCBI Taxonomy" id="1475483"/>
    <lineage>
        <taxon>Bacteria</taxon>
        <taxon>Pseudomonadati</taxon>
        <taxon>Pseudomonadota</taxon>
        <taxon>Alphaproteobacteria</taxon>
        <taxon>Rhodobacterales</taxon>
        <taxon>Paracoccaceae</taxon>
        <taxon>Amylibacter</taxon>
    </lineage>
</organism>
<evidence type="ECO:0000256" key="6">
    <source>
        <dbReference type="ARBA" id="ARBA00022989"/>
    </source>
</evidence>
<dbReference type="RefSeq" id="WP_284379686.1">
    <property type="nucleotide sequence ID" value="NZ_BSNN01000008.1"/>
</dbReference>
<keyword evidence="2" id="KW-0813">Transport</keyword>
<evidence type="ECO:0000256" key="8">
    <source>
        <dbReference type="ARBA" id="ARBA00035655"/>
    </source>
</evidence>
<evidence type="ECO:0000256" key="5">
    <source>
        <dbReference type="ARBA" id="ARBA00022692"/>
    </source>
</evidence>
<name>A0ABQ5VYI4_9RHOB</name>
<dbReference type="Pfam" id="PF04143">
    <property type="entry name" value="Sulf_transp"/>
    <property type="match status" value="1"/>
</dbReference>
<dbReference type="EMBL" id="BSNN01000008">
    <property type="protein sequence ID" value="GLQ36148.1"/>
    <property type="molecule type" value="Genomic_DNA"/>
</dbReference>
<dbReference type="PANTHER" id="PTHR30574:SF1">
    <property type="entry name" value="SULPHUR TRANSPORT DOMAIN-CONTAINING PROTEIN"/>
    <property type="match status" value="1"/>
</dbReference>
<keyword evidence="6 9" id="KW-1133">Transmembrane helix</keyword>
<keyword evidence="11" id="KW-1185">Reference proteome</keyword>
<keyword evidence="4" id="KW-0997">Cell inner membrane</keyword>
<feature type="transmembrane region" description="Helical" evidence="9">
    <location>
        <begin position="6"/>
        <end position="29"/>
    </location>
</feature>
<accession>A0ABQ5VYI4</accession>
<evidence type="ECO:0000256" key="3">
    <source>
        <dbReference type="ARBA" id="ARBA00022475"/>
    </source>
</evidence>
<feature type="transmembrane region" description="Helical" evidence="9">
    <location>
        <begin position="86"/>
        <end position="110"/>
    </location>
</feature>
<comment type="caution">
    <text evidence="10">The sequence shown here is derived from an EMBL/GenBank/DDBJ whole genome shotgun (WGS) entry which is preliminary data.</text>
</comment>
<keyword evidence="3" id="KW-1003">Cell membrane</keyword>